<evidence type="ECO:0000256" key="1">
    <source>
        <dbReference type="SAM" id="MobiDB-lite"/>
    </source>
</evidence>
<name>A0A0B4FJR1_METAF</name>
<dbReference type="AlphaFoldDB" id="A0A0B4FJR1"/>
<dbReference type="EMBL" id="AZNF01000006">
    <property type="protein sequence ID" value="KID66031.1"/>
    <property type="molecule type" value="Genomic_DNA"/>
</dbReference>
<comment type="caution">
    <text evidence="2">The sequence shown here is derived from an EMBL/GenBank/DDBJ whole genome shotgun (WGS) entry which is preliminary data.</text>
</comment>
<gene>
    <name evidence="2" type="ORF">MAN_05690</name>
</gene>
<dbReference type="InterPro" id="IPR016182">
    <property type="entry name" value="Cu_amine_oxidase_N-reg"/>
</dbReference>
<dbReference type="GO" id="GO:0048038">
    <property type="term" value="F:quinone binding"/>
    <property type="evidence" value="ECO:0007669"/>
    <property type="project" value="InterPro"/>
</dbReference>
<feature type="non-terminal residue" evidence="2">
    <location>
        <position position="1"/>
    </location>
</feature>
<dbReference type="Gene3D" id="3.10.450.40">
    <property type="match status" value="1"/>
</dbReference>
<dbReference type="HOGENOM" id="CLU_1835612_0_0_1"/>
<protein>
    <submittedName>
        <fullName evidence="2">Copper amine oxidase 1</fullName>
    </submittedName>
</protein>
<dbReference type="VEuPathDB" id="FungiDB:MAN_05690"/>
<dbReference type="SUPFAM" id="SSF54416">
    <property type="entry name" value="Amine oxidase N-terminal region"/>
    <property type="match status" value="1"/>
</dbReference>
<dbReference type="GO" id="GO:0008131">
    <property type="term" value="F:primary methylamine oxidase activity"/>
    <property type="evidence" value="ECO:0007669"/>
    <property type="project" value="InterPro"/>
</dbReference>
<evidence type="ECO:0000313" key="3">
    <source>
        <dbReference type="Proteomes" id="UP000031186"/>
    </source>
</evidence>
<feature type="region of interest" description="Disordered" evidence="1">
    <location>
        <begin position="76"/>
        <end position="140"/>
    </location>
</feature>
<organism evidence="2 3">
    <name type="scientific">Metarhizium anisopliae (strain ARSEF 549)</name>
    <dbReference type="NCBI Taxonomy" id="3151832"/>
    <lineage>
        <taxon>Eukaryota</taxon>
        <taxon>Fungi</taxon>
        <taxon>Dikarya</taxon>
        <taxon>Ascomycota</taxon>
        <taxon>Pezizomycotina</taxon>
        <taxon>Sordariomycetes</taxon>
        <taxon>Hypocreomycetidae</taxon>
        <taxon>Hypocreales</taxon>
        <taxon>Clavicipitaceae</taxon>
        <taxon>Metarhizium</taxon>
    </lineage>
</organism>
<accession>A0A0B4FJR1</accession>
<dbReference type="Proteomes" id="UP000031186">
    <property type="component" value="Unassembled WGS sequence"/>
</dbReference>
<proteinExistence type="predicted"/>
<reference evidence="2 3" key="1">
    <citation type="journal article" date="2014" name="Proc. Natl. Acad. Sci. U.S.A.">
        <title>Trajectory and genomic determinants of fungal-pathogen speciation and host adaptation.</title>
        <authorList>
            <person name="Hu X."/>
            <person name="Xiao G."/>
            <person name="Zheng P."/>
            <person name="Shang Y."/>
            <person name="Su Y."/>
            <person name="Zhang X."/>
            <person name="Liu X."/>
            <person name="Zhan S."/>
            <person name="St Leger R.J."/>
            <person name="Wang C."/>
        </authorList>
    </citation>
    <scope>NUCLEOTIDE SEQUENCE [LARGE SCALE GENOMIC DNA]</scope>
    <source>
        <strain evidence="2 3">ARSEF 549</strain>
    </source>
</reference>
<evidence type="ECO:0000313" key="2">
    <source>
        <dbReference type="EMBL" id="KID66031.1"/>
    </source>
</evidence>
<sequence length="140" mass="15188">MSVTHSLDSLSADEIVLASAAIRRARKSGLFFRNIFNLEPPKAQLIPHLDAEHAGSLCADTPRPPRRARAQYGVIEHDGGRSYMESTKTWLQAKRPTSDASTQNNEPHPPSTSSQSLLTMLSPAARRGGDGTSTWLGGDH</sequence>
<keyword evidence="3" id="KW-1185">Reference proteome</keyword>
<dbReference type="GO" id="GO:0009308">
    <property type="term" value="P:amine metabolic process"/>
    <property type="evidence" value="ECO:0007669"/>
    <property type="project" value="InterPro"/>
</dbReference>
<feature type="compositionally biased region" description="Low complexity" evidence="1">
    <location>
        <begin position="111"/>
        <end position="123"/>
    </location>
</feature>
<dbReference type="GO" id="GO:0005507">
    <property type="term" value="F:copper ion binding"/>
    <property type="evidence" value="ECO:0007669"/>
    <property type="project" value="InterPro"/>
</dbReference>